<sequence length="187" mass="21268">MPSIYVIGGANGSGKTTVSMSLLPNFIDCFEYVNADAIAAGLSPFNPESMAIEAGRLMIQRLRILSNLRRDFAFETTLAARTFAPFIIDCKAKGYTINLIYFWLQSADLAVERVARRVASGGHSIPEQVIRRRYERGRRNLIDLYLPLCDGWMVYNNSKSEPRLVAERIINQQSIIYIDEIWRQIND</sequence>
<evidence type="ECO:0000313" key="8">
    <source>
        <dbReference type="EMBL" id="NEU73582.1"/>
    </source>
</evidence>
<evidence type="ECO:0000313" key="9">
    <source>
        <dbReference type="Proteomes" id="UP000031549"/>
    </source>
</evidence>
<dbReference type="InterPro" id="IPR027417">
    <property type="entry name" value="P-loop_NTPase"/>
</dbReference>
<name>A0A846H8C1_9CYAN</name>
<comment type="catalytic activity">
    <reaction evidence="6">
        <text>UDP-N-acetyl-alpha-D-glucosamine + ATP = UDP-N-acetyl-alpha-D-glucosamine 3'-phosphate + ADP + H(+)</text>
        <dbReference type="Rhea" id="RHEA:32671"/>
        <dbReference type="ChEBI" id="CHEBI:15378"/>
        <dbReference type="ChEBI" id="CHEBI:30616"/>
        <dbReference type="ChEBI" id="CHEBI:57705"/>
        <dbReference type="ChEBI" id="CHEBI:64353"/>
        <dbReference type="ChEBI" id="CHEBI:456216"/>
        <dbReference type="EC" id="2.7.1.176"/>
    </reaction>
</comment>
<dbReference type="GO" id="GO:0005524">
    <property type="term" value="F:ATP binding"/>
    <property type="evidence" value="ECO:0007669"/>
    <property type="project" value="UniProtKB-KW"/>
</dbReference>
<evidence type="ECO:0000256" key="2">
    <source>
        <dbReference type="ARBA" id="ARBA00011963"/>
    </source>
</evidence>
<keyword evidence="4" id="KW-0067">ATP-binding</keyword>
<proteinExistence type="inferred from homology"/>
<dbReference type="EMBL" id="JTCM02000025">
    <property type="protein sequence ID" value="NEU73582.1"/>
    <property type="molecule type" value="Genomic_DNA"/>
</dbReference>
<gene>
    <name evidence="8" type="ORF">PI95_013660</name>
</gene>
<evidence type="ECO:0000256" key="6">
    <source>
        <dbReference type="ARBA" id="ARBA00048178"/>
    </source>
</evidence>
<evidence type="ECO:0000256" key="1">
    <source>
        <dbReference type="ARBA" id="ARBA00009104"/>
    </source>
</evidence>
<comment type="similarity">
    <text evidence="1">Belongs to the zeta toxin family.</text>
</comment>
<accession>A0A846H8C1</accession>
<evidence type="ECO:0000256" key="3">
    <source>
        <dbReference type="ARBA" id="ARBA00022741"/>
    </source>
</evidence>
<keyword evidence="9" id="KW-1185">Reference proteome</keyword>
<protein>
    <recommendedName>
        <fullName evidence="5">UDP-N-acetylglucosamine kinase</fullName>
        <ecNumber evidence="2">2.7.1.176</ecNumber>
    </recommendedName>
    <alternativeName>
        <fullName evidence="5">UDP-N-acetylglucosamine kinase</fullName>
    </alternativeName>
</protein>
<dbReference type="AlphaFoldDB" id="A0A846H8C1"/>
<evidence type="ECO:0000259" key="7">
    <source>
        <dbReference type="Pfam" id="PF06414"/>
    </source>
</evidence>
<dbReference type="PANTHER" id="PTHR39206:SF1">
    <property type="entry name" value="SLL8004 PROTEIN"/>
    <property type="match status" value="1"/>
</dbReference>
<feature type="domain" description="Zeta toxin" evidence="7">
    <location>
        <begin position="2"/>
        <end position="141"/>
    </location>
</feature>
<organism evidence="8 9">
    <name type="scientific">Hassallia byssoidea VB512170</name>
    <dbReference type="NCBI Taxonomy" id="1304833"/>
    <lineage>
        <taxon>Bacteria</taxon>
        <taxon>Bacillati</taxon>
        <taxon>Cyanobacteriota</taxon>
        <taxon>Cyanophyceae</taxon>
        <taxon>Nostocales</taxon>
        <taxon>Tolypothrichaceae</taxon>
        <taxon>Hassallia</taxon>
    </lineage>
</organism>
<dbReference type="PANTHER" id="PTHR39206">
    <property type="entry name" value="SLL8004 PROTEIN"/>
    <property type="match status" value="1"/>
</dbReference>
<dbReference type="Proteomes" id="UP000031549">
    <property type="component" value="Unassembled WGS sequence"/>
</dbReference>
<dbReference type="SUPFAM" id="SSF52540">
    <property type="entry name" value="P-loop containing nucleoside triphosphate hydrolases"/>
    <property type="match status" value="1"/>
</dbReference>
<reference evidence="8 9" key="1">
    <citation type="journal article" date="2015" name="Genome Announc.">
        <title>Draft Genome Sequence of Cyanobacterium Hassallia byssoidea Strain VB512170, Isolated from Monuments in India.</title>
        <authorList>
            <person name="Singh D."/>
            <person name="Chandrababunaidu M.M."/>
            <person name="Panda A."/>
            <person name="Sen D."/>
            <person name="Bhattacharyya S."/>
            <person name="Adhikary S.P."/>
            <person name="Tripathy S."/>
        </authorList>
    </citation>
    <scope>NUCLEOTIDE SEQUENCE [LARGE SCALE GENOMIC DNA]</scope>
    <source>
        <strain evidence="8 9">VB512170</strain>
    </source>
</reference>
<comment type="caution">
    <text evidence="8">The sequence shown here is derived from an EMBL/GenBank/DDBJ whole genome shotgun (WGS) entry which is preliminary data.</text>
</comment>
<keyword evidence="3" id="KW-0547">Nucleotide-binding</keyword>
<dbReference type="Gene3D" id="3.40.50.300">
    <property type="entry name" value="P-loop containing nucleotide triphosphate hydrolases"/>
    <property type="match status" value="1"/>
</dbReference>
<dbReference type="InterPro" id="IPR010488">
    <property type="entry name" value="Zeta_toxin_domain"/>
</dbReference>
<evidence type="ECO:0000256" key="5">
    <source>
        <dbReference type="ARBA" id="ARBA00032897"/>
    </source>
</evidence>
<dbReference type="GO" id="GO:0016301">
    <property type="term" value="F:kinase activity"/>
    <property type="evidence" value="ECO:0007669"/>
    <property type="project" value="InterPro"/>
</dbReference>
<dbReference type="RefSeq" id="WP_039740893.1">
    <property type="nucleotide sequence ID" value="NZ_JTCM02000025.1"/>
</dbReference>
<dbReference type="EC" id="2.7.1.176" evidence="2"/>
<dbReference type="Pfam" id="PF06414">
    <property type="entry name" value="Zeta_toxin"/>
    <property type="match status" value="1"/>
</dbReference>
<evidence type="ECO:0000256" key="4">
    <source>
        <dbReference type="ARBA" id="ARBA00022840"/>
    </source>
</evidence>